<evidence type="ECO:0008006" key="3">
    <source>
        <dbReference type="Google" id="ProtNLM"/>
    </source>
</evidence>
<dbReference type="InterPro" id="IPR021109">
    <property type="entry name" value="Peptidase_aspartic_dom_sf"/>
</dbReference>
<accession>A0A2P5AJ28</accession>
<evidence type="ECO:0000313" key="1">
    <source>
        <dbReference type="EMBL" id="PON36559.1"/>
    </source>
</evidence>
<dbReference type="Gene3D" id="2.40.70.10">
    <property type="entry name" value="Acid Proteases"/>
    <property type="match status" value="1"/>
</dbReference>
<dbReference type="OrthoDB" id="1194100at2759"/>
<evidence type="ECO:0000313" key="2">
    <source>
        <dbReference type="Proteomes" id="UP000237105"/>
    </source>
</evidence>
<protein>
    <recommendedName>
        <fullName evidence="3">Aspartic peptidase domain containing protein</fullName>
    </recommendedName>
</protein>
<sequence>MLDTEATNNFVSEQLGGNLSLTIARSSSKIKTVNSGAQPTQGTATSSLKIRNWENDCSFMIVHLDDFNLILGIEFFVQAKAIVMTYLGGGLHYAQKVLKICSSRI</sequence>
<dbReference type="CDD" id="cd00303">
    <property type="entry name" value="retropepsin_like"/>
    <property type="match status" value="1"/>
</dbReference>
<organism evidence="1 2">
    <name type="scientific">Parasponia andersonii</name>
    <name type="common">Sponia andersonii</name>
    <dbReference type="NCBI Taxonomy" id="3476"/>
    <lineage>
        <taxon>Eukaryota</taxon>
        <taxon>Viridiplantae</taxon>
        <taxon>Streptophyta</taxon>
        <taxon>Embryophyta</taxon>
        <taxon>Tracheophyta</taxon>
        <taxon>Spermatophyta</taxon>
        <taxon>Magnoliopsida</taxon>
        <taxon>eudicotyledons</taxon>
        <taxon>Gunneridae</taxon>
        <taxon>Pentapetalae</taxon>
        <taxon>rosids</taxon>
        <taxon>fabids</taxon>
        <taxon>Rosales</taxon>
        <taxon>Cannabaceae</taxon>
        <taxon>Parasponia</taxon>
    </lineage>
</organism>
<dbReference type="Proteomes" id="UP000237105">
    <property type="component" value="Unassembled WGS sequence"/>
</dbReference>
<name>A0A2P5AJ28_PARAD</name>
<proteinExistence type="predicted"/>
<gene>
    <name evidence="1" type="ORF">PanWU01x14_327310</name>
</gene>
<comment type="caution">
    <text evidence="1">The sequence shown here is derived from an EMBL/GenBank/DDBJ whole genome shotgun (WGS) entry which is preliminary data.</text>
</comment>
<keyword evidence="2" id="KW-1185">Reference proteome</keyword>
<dbReference type="EMBL" id="JXTB01000563">
    <property type="protein sequence ID" value="PON36559.1"/>
    <property type="molecule type" value="Genomic_DNA"/>
</dbReference>
<dbReference type="AlphaFoldDB" id="A0A2P5AJ28"/>
<reference evidence="2" key="1">
    <citation type="submission" date="2016-06" db="EMBL/GenBank/DDBJ databases">
        <title>Parallel loss of symbiosis genes in relatives of nitrogen-fixing non-legume Parasponia.</title>
        <authorList>
            <person name="Van Velzen R."/>
            <person name="Holmer R."/>
            <person name="Bu F."/>
            <person name="Rutten L."/>
            <person name="Van Zeijl A."/>
            <person name="Liu W."/>
            <person name="Santuari L."/>
            <person name="Cao Q."/>
            <person name="Sharma T."/>
            <person name="Shen D."/>
            <person name="Roswanjaya Y."/>
            <person name="Wardhani T."/>
            <person name="Kalhor M.S."/>
            <person name="Jansen J."/>
            <person name="Van den Hoogen J."/>
            <person name="Gungor B."/>
            <person name="Hartog M."/>
            <person name="Hontelez J."/>
            <person name="Verver J."/>
            <person name="Yang W.-C."/>
            <person name="Schijlen E."/>
            <person name="Repin R."/>
            <person name="Schilthuizen M."/>
            <person name="Schranz E."/>
            <person name="Heidstra R."/>
            <person name="Miyata K."/>
            <person name="Fedorova E."/>
            <person name="Kohlen W."/>
            <person name="Bisseling T."/>
            <person name="Smit S."/>
            <person name="Geurts R."/>
        </authorList>
    </citation>
    <scope>NUCLEOTIDE SEQUENCE [LARGE SCALE GENOMIC DNA]</scope>
    <source>
        <strain evidence="2">cv. WU1-14</strain>
    </source>
</reference>